<dbReference type="PANTHER" id="PTHR11439:SF463">
    <property type="entry name" value="REVERSE TRANSCRIPTASE TY1_COPIA-TYPE DOMAIN-CONTAINING PROTEIN"/>
    <property type="match status" value="1"/>
</dbReference>
<protein>
    <recommendedName>
        <fullName evidence="3">Reverse transcriptase Ty1/copia-type domain-containing protein</fullName>
    </recommendedName>
</protein>
<dbReference type="Proteomes" id="UP001152484">
    <property type="component" value="Unassembled WGS sequence"/>
</dbReference>
<dbReference type="OrthoDB" id="1298796at2759"/>
<name>A0A9P1EJ50_CUSEU</name>
<reference evidence="1" key="1">
    <citation type="submission" date="2022-07" db="EMBL/GenBank/DDBJ databases">
        <authorList>
            <person name="Macas J."/>
            <person name="Novak P."/>
            <person name="Neumann P."/>
        </authorList>
    </citation>
    <scope>NUCLEOTIDE SEQUENCE</scope>
</reference>
<dbReference type="PANTHER" id="PTHR11439">
    <property type="entry name" value="GAG-POL-RELATED RETROTRANSPOSON"/>
    <property type="match status" value="1"/>
</dbReference>
<evidence type="ECO:0000313" key="2">
    <source>
        <dbReference type="Proteomes" id="UP001152484"/>
    </source>
</evidence>
<evidence type="ECO:0000313" key="1">
    <source>
        <dbReference type="EMBL" id="CAH9107820.1"/>
    </source>
</evidence>
<comment type="caution">
    <text evidence="1">The sequence shown here is derived from an EMBL/GenBank/DDBJ whole genome shotgun (WGS) entry which is preliminary data.</text>
</comment>
<gene>
    <name evidence="1" type="ORF">CEURO_LOCUS17860</name>
</gene>
<evidence type="ECO:0008006" key="3">
    <source>
        <dbReference type="Google" id="ProtNLM"/>
    </source>
</evidence>
<keyword evidence="2" id="KW-1185">Reference proteome</keyword>
<organism evidence="1 2">
    <name type="scientific">Cuscuta europaea</name>
    <name type="common">European dodder</name>
    <dbReference type="NCBI Taxonomy" id="41803"/>
    <lineage>
        <taxon>Eukaryota</taxon>
        <taxon>Viridiplantae</taxon>
        <taxon>Streptophyta</taxon>
        <taxon>Embryophyta</taxon>
        <taxon>Tracheophyta</taxon>
        <taxon>Spermatophyta</taxon>
        <taxon>Magnoliopsida</taxon>
        <taxon>eudicotyledons</taxon>
        <taxon>Gunneridae</taxon>
        <taxon>Pentapetalae</taxon>
        <taxon>asterids</taxon>
        <taxon>lamiids</taxon>
        <taxon>Solanales</taxon>
        <taxon>Convolvulaceae</taxon>
        <taxon>Cuscuteae</taxon>
        <taxon>Cuscuta</taxon>
        <taxon>Cuscuta subgen. Cuscuta</taxon>
    </lineage>
</organism>
<accession>A0A9P1EJ50</accession>
<dbReference type="AlphaFoldDB" id="A0A9P1EJ50"/>
<proteinExistence type="predicted"/>
<dbReference type="EMBL" id="CAMAPE010000051">
    <property type="protein sequence ID" value="CAH9107820.1"/>
    <property type="molecule type" value="Genomic_DNA"/>
</dbReference>
<sequence>MYEANLVSIPLASSASLTLFDSSGPCDATLYSQVIGSLQYLSLTRPDTAFAINKLARFMHKPTVNHWQLMKRLLRYLQGTASLSWFISPPEFSAFIVCLC</sequence>